<dbReference type="FunFam" id="3.40.50.300:FF:001425">
    <property type="entry name" value="Dynamin GTPase, putative"/>
    <property type="match status" value="1"/>
</dbReference>
<sequence length="688" mass="76193">MLTKLTPGLDGFCSQDELHLLDAVDSLRSHGVSRYVSLPQIIVCGDQSSGKSSVLEAISGIPFPVRSNVCTRFPVEFVLRRTAHEAVNVSIVPHSSRINLEKATLAKFEEKLAAFDDLPTLITRASNAMGITDIGKAFFNDILRIEVNGPDRPHLTIVDLPGLIHSETKSQSAADVDMIKDVVQGYMEEPQSIILAVVSAKKDYANQVVLKLARSADRKGNHTLGIITKPDTLLPASQSEASFLSLASNNDIEFRLGWHVLKNTDSEAGVWTLEERNALETEFLSRGGWSAIEPSSRGIEALRTRLSNLLIYQIASELPNLISDIMNRAALCQSQLGKVGEARETTYQQRVYLIKISQGFQSIVGAAIDGTFNDVFFGDAMSPSGYQKRIRAVIQNLSVDFAAKLAKDGKSAPYADEEQFLNKIIKLMKRSRGRELPGMFNPMIVADLFREQSSPWEDITRAHVKAVWLATRDFLRHVVHEIADDTTVATIWEKIVTPKLDHLLVMLMERTTILLKQHPSQVAASDALEYLEAYYMVAMKRFIDDVSVEVIETGLVSALRSIIEPVGISTMSAEELDEAAGETDEARRTRKELQVQFSVLKSGAEVCKQFTGLGKLEFDDDPLSDTEGNEFNPEDIPADDASPPIAESDDFPEEETVMAPPEPEPYEYTDQDEGVREVGLCRTPREIP</sequence>
<feature type="compositionally biased region" description="Acidic residues" evidence="3">
    <location>
        <begin position="647"/>
        <end position="656"/>
    </location>
</feature>
<keyword evidence="1" id="KW-0547">Nucleotide-binding</keyword>
<dbReference type="InterPro" id="IPR030381">
    <property type="entry name" value="G_DYNAMIN_dom"/>
</dbReference>
<gene>
    <name evidence="6" type="ORF">EDB81DRAFT_899751</name>
</gene>
<name>A0A9P9IZZ4_9HYPO</name>
<dbReference type="InterPro" id="IPR000375">
    <property type="entry name" value="Dynamin_stalk"/>
</dbReference>
<dbReference type="PANTHER" id="PTHR11566:SF21">
    <property type="entry name" value="DYNAMIN RELATED PROTEIN 1, ISOFORM A"/>
    <property type="match status" value="1"/>
</dbReference>
<dbReference type="InterPro" id="IPR022812">
    <property type="entry name" value="Dynamin"/>
</dbReference>
<dbReference type="InterPro" id="IPR020850">
    <property type="entry name" value="GED_dom"/>
</dbReference>
<dbReference type="Gene3D" id="1.20.120.1240">
    <property type="entry name" value="Dynamin, middle domain"/>
    <property type="match status" value="1"/>
</dbReference>
<dbReference type="GO" id="GO:0005874">
    <property type="term" value="C:microtubule"/>
    <property type="evidence" value="ECO:0007669"/>
    <property type="project" value="TreeGrafter"/>
</dbReference>
<evidence type="ECO:0000259" key="5">
    <source>
        <dbReference type="PROSITE" id="PS51718"/>
    </source>
</evidence>
<evidence type="ECO:0000313" key="6">
    <source>
        <dbReference type="EMBL" id="KAH7142164.1"/>
    </source>
</evidence>
<dbReference type="GO" id="GO:0005525">
    <property type="term" value="F:GTP binding"/>
    <property type="evidence" value="ECO:0007669"/>
    <property type="project" value="InterPro"/>
</dbReference>
<dbReference type="GO" id="GO:0003924">
    <property type="term" value="F:GTPase activity"/>
    <property type="evidence" value="ECO:0007669"/>
    <property type="project" value="InterPro"/>
</dbReference>
<feature type="region of interest" description="Disordered" evidence="3">
    <location>
        <begin position="617"/>
        <end position="688"/>
    </location>
</feature>
<comment type="caution">
    <text evidence="6">The sequence shown here is derived from an EMBL/GenBank/DDBJ whole genome shotgun (WGS) entry which is preliminary data.</text>
</comment>
<dbReference type="InterPro" id="IPR027417">
    <property type="entry name" value="P-loop_NTPase"/>
</dbReference>
<dbReference type="GO" id="GO:0000266">
    <property type="term" value="P:mitochondrial fission"/>
    <property type="evidence" value="ECO:0007669"/>
    <property type="project" value="TreeGrafter"/>
</dbReference>
<evidence type="ECO:0000259" key="4">
    <source>
        <dbReference type="PROSITE" id="PS51388"/>
    </source>
</evidence>
<dbReference type="GO" id="GO:0016020">
    <property type="term" value="C:membrane"/>
    <property type="evidence" value="ECO:0007669"/>
    <property type="project" value="TreeGrafter"/>
</dbReference>
<dbReference type="GO" id="GO:0048312">
    <property type="term" value="P:intracellular distribution of mitochondria"/>
    <property type="evidence" value="ECO:0007669"/>
    <property type="project" value="TreeGrafter"/>
</dbReference>
<dbReference type="GO" id="GO:0016559">
    <property type="term" value="P:peroxisome fission"/>
    <property type="evidence" value="ECO:0007669"/>
    <property type="project" value="TreeGrafter"/>
</dbReference>
<dbReference type="PRINTS" id="PR00195">
    <property type="entry name" value="DYNAMIN"/>
</dbReference>
<feature type="domain" description="GED" evidence="4">
    <location>
        <begin position="524"/>
        <end position="615"/>
    </location>
</feature>
<dbReference type="EMBL" id="JAGMUV010000010">
    <property type="protein sequence ID" value="KAH7142164.1"/>
    <property type="molecule type" value="Genomic_DNA"/>
</dbReference>
<dbReference type="PROSITE" id="PS51718">
    <property type="entry name" value="G_DYNAMIN_2"/>
    <property type="match status" value="1"/>
</dbReference>
<dbReference type="Pfam" id="PF01031">
    <property type="entry name" value="Dynamin_M"/>
    <property type="match status" value="1"/>
</dbReference>
<proteinExistence type="predicted"/>
<keyword evidence="7" id="KW-1185">Reference proteome</keyword>
<reference evidence="6" key="1">
    <citation type="journal article" date="2021" name="Nat. Commun.">
        <title>Genetic determinants of endophytism in the Arabidopsis root mycobiome.</title>
        <authorList>
            <person name="Mesny F."/>
            <person name="Miyauchi S."/>
            <person name="Thiergart T."/>
            <person name="Pickel B."/>
            <person name="Atanasova L."/>
            <person name="Karlsson M."/>
            <person name="Huettel B."/>
            <person name="Barry K.W."/>
            <person name="Haridas S."/>
            <person name="Chen C."/>
            <person name="Bauer D."/>
            <person name="Andreopoulos W."/>
            <person name="Pangilinan J."/>
            <person name="LaButti K."/>
            <person name="Riley R."/>
            <person name="Lipzen A."/>
            <person name="Clum A."/>
            <person name="Drula E."/>
            <person name="Henrissat B."/>
            <person name="Kohler A."/>
            <person name="Grigoriev I.V."/>
            <person name="Martin F.M."/>
            <person name="Hacquard S."/>
        </authorList>
    </citation>
    <scope>NUCLEOTIDE SEQUENCE</scope>
    <source>
        <strain evidence="6">MPI-CAGE-AT-0147</strain>
    </source>
</reference>
<dbReference type="InterPro" id="IPR045063">
    <property type="entry name" value="Dynamin_N"/>
</dbReference>
<feature type="domain" description="Dynamin-type G" evidence="5">
    <location>
        <begin position="35"/>
        <end position="319"/>
    </location>
</feature>
<dbReference type="GO" id="GO:0006897">
    <property type="term" value="P:endocytosis"/>
    <property type="evidence" value="ECO:0007669"/>
    <property type="project" value="TreeGrafter"/>
</dbReference>
<dbReference type="InterPro" id="IPR001401">
    <property type="entry name" value="Dynamin_GTPase"/>
</dbReference>
<dbReference type="SUPFAM" id="SSF52540">
    <property type="entry name" value="P-loop containing nucleoside triphosphate hydrolases"/>
    <property type="match status" value="1"/>
</dbReference>
<dbReference type="GO" id="GO:0005739">
    <property type="term" value="C:mitochondrion"/>
    <property type="evidence" value="ECO:0007669"/>
    <property type="project" value="TreeGrafter"/>
</dbReference>
<keyword evidence="2" id="KW-0342">GTP-binding</keyword>
<evidence type="ECO:0000256" key="1">
    <source>
        <dbReference type="ARBA" id="ARBA00022741"/>
    </source>
</evidence>
<dbReference type="Gene3D" id="3.40.50.300">
    <property type="entry name" value="P-loop containing nucleotide triphosphate hydrolases"/>
    <property type="match status" value="1"/>
</dbReference>
<dbReference type="Pfam" id="PF00350">
    <property type="entry name" value="Dynamin_N"/>
    <property type="match status" value="1"/>
</dbReference>
<evidence type="ECO:0000256" key="3">
    <source>
        <dbReference type="SAM" id="MobiDB-lite"/>
    </source>
</evidence>
<dbReference type="GO" id="GO:0008017">
    <property type="term" value="F:microtubule binding"/>
    <property type="evidence" value="ECO:0007669"/>
    <property type="project" value="TreeGrafter"/>
</dbReference>
<evidence type="ECO:0000313" key="7">
    <source>
        <dbReference type="Proteomes" id="UP000738349"/>
    </source>
</evidence>
<dbReference type="SMART" id="SM00053">
    <property type="entry name" value="DYNc"/>
    <property type="match status" value="1"/>
</dbReference>
<dbReference type="Proteomes" id="UP000738349">
    <property type="component" value="Unassembled WGS sequence"/>
</dbReference>
<feature type="compositionally biased region" description="Acidic residues" evidence="3">
    <location>
        <begin position="618"/>
        <end position="638"/>
    </location>
</feature>
<accession>A0A9P9IZZ4</accession>
<dbReference type="CDD" id="cd08771">
    <property type="entry name" value="DLP_1"/>
    <property type="match status" value="1"/>
</dbReference>
<dbReference type="PANTHER" id="PTHR11566">
    <property type="entry name" value="DYNAMIN"/>
    <property type="match status" value="1"/>
</dbReference>
<organism evidence="6 7">
    <name type="scientific">Dactylonectria macrodidyma</name>
    <dbReference type="NCBI Taxonomy" id="307937"/>
    <lineage>
        <taxon>Eukaryota</taxon>
        <taxon>Fungi</taxon>
        <taxon>Dikarya</taxon>
        <taxon>Ascomycota</taxon>
        <taxon>Pezizomycotina</taxon>
        <taxon>Sordariomycetes</taxon>
        <taxon>Hypocreomycetidae</taxon>
        <taxon>Hypocreales</taxon>
        <taxon>Nectriaceae</taxon>
        <taxon>Dactylonectria</taxon>
    </lineage>
</organism>
<dbReference type="PROSITE" id="PS51388">
    <property type="entry name" value="GED"/>
    <property type="match status" value="1"/>
</dbReference>
<protein>
    <submittedName>
        <fullName evidence="6">Dynamin GTPase</fullName>
    </submittedName>
</protein>
<dbReference type="OrthoDB" id="415706at2759"/>
<dbReference type="AlphaFoldDB" id="A0A9P9IZZ4"/>
<evidence type="ECO:0000256" key="2">
    <source>
        <dbReference type="ARBA" id="ARBA00023134"/>
    </source>
</evidence>